<feature type="domain" description="HD-GYP" evidence="2">
    <location>
        <begin position="143"/>
        <end position="340"/>
    </location>
</feature>
<proteinExistence type="predicted"/>
<comment type="caution">
    <text evidence="3">The sequence shown here is derived from an EMBL/GenBank/DDBJ whole genome shotgun (WGS) entry which is preliminary data.</text>
</comment>
<name>A0ABX0HZ12_9BURK</name>
<organism evidence="3 4">
    <name type="scientific">Rubrivivax benzoatilyticus</name>
    <dbReference type="NCBI Taxonomy" id="316997"/>
    <lineage>
        <taxon>Bacteria</taxon>
        <taxon>Pseudomonadati</taxon>
        <taxon>Pseudomonadota</taxon>
        <taxon>Betaproteobacteria</taxon>
        <taxon>Burkholderiales</taxon>
        <taxon>Sphaerotilaceae</taxon>
        <taxon>Rubrivivax</taxon>
    </lineage>
</organism>
<dbReference type="SMART" id="SM00471">
    <property type="entry name" value="HDc"/>
    <property type="match status" value="1"/>
</dbReference>
<dbReference type="PANTHER" id="PTHR43155">
    <property type="entry name" value="CYCLIC DI-GMP PHOSPHODIESTERASE PA4108-RELATED"/>
    <property type="match status" value="1"/>
</dbReference>
<evidence type="ECO:0000256" key="1">
    <source>
        <dbReference type="SAM" id="MobiDB-lite"/>
    </source>
</evidence>
<dbReference type="RefSeq" id="WP_029718709.1">
    <property type="nucleotide sequence ID" value="NZ_JAAOCD010000008.1"/>
</dbReference>
<evidence type="ECO:0000313" key="4">
    <source>
        <dbReference type="Proteomes" id="UP000802098"/>
    </source>
</evidence>
<dbReference type="PROSITE" id="PS51832">
    <property type="entry name" value="HD_GYP"/>
    <property type="match status" value="1"/>
</dbReference>
<dbReference type="InterPro" id="IPR037522">
    <property type="entry name" value="HD_GYP_dom"/>
</dbReference>
<dbReference type="CDD" id="cd00077">
    <property type="entry name" value="HDc"/>
    <property type="match status" value="1"/>
</dbReference>
<feature type="compositionally biased region" description="Pro residues" evidence="1">
    <location>
        <begin position="72"/>
        <end position="96"/>
    </location>
</feature>
<dbReference type="Proteomes" id="UP000802098">
    <property type="component" value="Unassembled WGS sequence"/>
</dbReference>
<evidence type="ECO:0000313" key="3">
    <source>
        <dbReference type="EMBL" id="NHK99813.1"/>
    </source>
</evidence>
<dbReference type="InterPro" id="IPR003607">
    <property type="entry name" value="HD/PDEase_dom"/>
</dbReference>
<dbReference type="PANTHER" id="PTHR43155:SF2">
    <property type="entry name" value="CYCLIC DI-GMP PHOSPHODIESTERASE PA4108"/>
    <property type="match status" value="1"/>
</dbReference>
<keyword evidence="4" id="KW-1185">Reference proteome</keyword>
<dbReference type="InterPro" id="IPR021812">
    <property type="entry name" value="DUF3391"/>
</dbReference>
<dbReference type="Pfam" id="PF13487">
    <property type="entry name" value="HD_5"/>
    <property type="match status" value="1"/>
</dbReference>
<gene>
    <name evidence="3" type="ORF">G7087_15630</name>
</gene>
<protein>
    <submittedName>
        <fullName evidence="3">HD-GYP domain-containing protein</fullName>
    </submittedName>
</protein>
<reference evidence="3 4" key="1">
    <citation type="submission" date="2020-03" db="EMBL/GenBank/DDBJ databases">
        <title>Rubrivivax benzoatilyticus JA2 (sequenced after 10 years sub-culturing).</title>
        <authorList>
            <person name="Gupta D."/>
            <person name="Chintalapati S."/>
            <person name="Chintalapati V.R."/>
        </authorList>
    </citation>
    <scope>NUCLEOTIDE SEQUENCE [LARGE SCALE GENOMIC DNA]</scope>
    <source>
        <strain evidence="3 4">JA2-Mal</strain>
    </source>
</reference>
<feature type="region of interest" description="Disordered" evidence="1">
    <location>
        <begin position="69"/>
        <end position="99"/>
    </location>
</feature>
<sequence>MLKKISVSDLRLGMHLHGFEGSWMDHPFWRTRFVIDDPKTLAQAHQSGVRECWIDTSLGLDVAPAGVDVRPRPPAPPPPPVAAAVPSPAPPPPRPPTTTMAEELQAAAAVCKRGREAVVSMFSDARLGRAIDGEACMPLVEQVTESVFRNPGALVSLARLKTHDDYTYMHSVAVCALMVALGRQLGADDTECRRLGLAGLLHDIGKALMPSDVLNKPGKLTDREFDVMRSHPERGHHLLQEARGAGSDALEVCLHHHERVDGTGYPHKLSGDALTREARMGAVCDVYDAITSNRPYKAGWDPAESIARMVSWKGHFDEAILAAFVRSVGIYPTGSLVRMESGRIGIVVEQNPGKPAAPVLSLFYSTRAAMPIPPLRLDLAQAASDRIVGREPAQNWAGRSLDELWLPPEAARARR</sequence>
<accession>A0ABX0HZ12</accession>
<evidence type="ECO:0000259" key="2">
    <source>
        <dbReference type="PROSITE" id="PS51832"/>
    </source>
</evidence>
<dbReference type="Pfam" id="PF11871">
    <property type="entry name" value="DUF3391"/>
    <property type="match status" value="1"/>
</dbReference>
<dbReference type="SUPFAM" id="SSF109604">
    <property type="entry name" value="HD-domain/PDEase-like"/>
    <property type="match status" value="1"/>
</dbReference>
<dbReference type="Gene3D" id="1.10.3210.10">
    <property type="entry name" value="Hypothetical protein af1432"/>
    <property type="match status" value="1"/>
</dbReference>
<dbReference type="EMBL" id="JAAOCD010000008">
    <property type="protein sequence ID" value="NHK99813.1"/>
    <property type="molecule type" value="Genomic_DNA"/>
</dbReference>